<feature type="region of interest" description="Disordered" evidence="1">
    <location>
        <begin position="1"/>
        <end position="45"/>
    </location>
</feature>
<organism evidence="2 3">
    <name type="scientific">Aspergillus glaucus CBS 516.65</name>
    <dbReference type="NCBI Taxonomy" id="1160497"/>
    <lineage>
        <taxon>Eukaryota</taxon>
        <taxon>Fungi</taxon>
        <taxon>Dikarya</taxon>
        <taxon>Ascomycota</taxon>
        <taxon>Pezizomycotina</taxon>
        <taxon>Eurotiomycetes</taxon>
        <taxon>Eurotiomycetidae</taxon>
        <taxon>Eurotiales</taxon>
        <taxon>Aspergillaceae</taxon>
        <taxon>Aspergillus</taxon>
        <taxon>Aspergillus subgen. Aspergillus</taxon>
    </lineage>
</organism>
<name>A0A1L9VA24_ASPGL</name>
<evidence type="ECO:0000256" key="1">
    <source>
        <dbReference type="SAM" id="MobiDB-lite"/>
    </source>
</evidence>
<dbReference type="EMBL" id="KV878909">
    <property type="protein sequence ID" value="OJJ80771.1"/>
    <property type="molecule type" value="Genomic_DNA"/>
</dbReference>
<feature type="compositionally biased region" description="Basic and acidic residues" evidence="1">
    <location>
        <begin position="30"/>
        <end position="45"/>
    </location>
</feature>
<gene>
    <name evidence="2" type="ORF">ASPGLDRAFT_38775</name>
</gene>
<feature type="compositionally biased region" description="Basic and acidic residues" evidence="1">
    <location>
        <begin position="1"/>
        <end position="12"/>
    </location>
</feature>
<accession>A0A1L9VA24</accession>
<sequence length="67" mass="7944">MKEKPVKTKKEDDEKESPASMSTLKKRTRERSERMDGDDADEREYLTKRNKIEADALREIDICPYTH</sequence>
<dbReference type="VEuPathDB" id="FungiDB:ASPGLDRAFT_38775"/>
<dbReference type="RefSeq" id="XP_022397469.1">
    <property type="nucleotide sequence ID" value="XM_022544984.1"/>
</dbReference>
<dbReference type="Proteomes" id="UP000184300">
    <property type="component" value="Unassembled WGS sequence"/>
</dbReference>
<evidence type="ECO:0000313" key="3">
    <source>
        <dbReference type="Proteomes" id="UP000184300"/>
    </source>
</evidence>
<dbReference type="AlphaFoldDB" id="A0A1L9VA24"/>
<keyword evidence="3" id="KW-1185">Reference proteome</keyword>
<reference evidence="3" key="1">
    <citation type="journal article" date="2017" name="Genome Biol.">
        <title>Comparative genomics reveals high biological diversity and specific adaptations in the industrially and medically important fungal genus Aspergillus.</title>
        <authorList>
            <person name="de Vries R.P."/>
            <person name="Riley R."/>
            <person name="Wiebenga A."/>
            <person name="Aguilar-Osorio G."/>
            <person name="Amillis S."/>
            <person name="Uchima C.A."/>
            <person name="Anderluh G."/>
            <person name="Asadollahi M."/>
            <person name="Askin M."/>
            <person name="Barry K."/>
            <person name="Battaglia E."/>
            <person name="Bayram O."/>
            <person name="Benocci T."/>
            <person name="Braus-Stromeyer S.A."/>
            <person name="Caldana C."/>
            <person name="Canovas D."/>
            <person name="Cerqueira G.C."/>
            <person name="Chen F."/>
            <person name="Chen W."/>
            <person name="Choi C."/>
            <person name="Clum A."/>
            <person name="Dos Santos R.A."/>
            <person name="Damasio A.R."/>
            <person name="Diallinas G."/>
            <person name="Emri T."/>
            <person name="Fekete E."/>
            <person name="Flipphi M."/>
            <person name="Freyberg S."/>
            <person name="Gallo A."/>
            <person name="Gournas C."/>
            <person name="Habgood R."/>
            <person name="Hainaut M."/>
            <person name="Harispe M.L."/>
            <person name="Henrissat B."/>
            <person name="Hilden K.S."/>
            <person name="Hope R."/>
            <person name="Hossain A."/>
            <person name="Karabika E."/>
            <person name="Karaffa L."/>
            <person name="Karanyi Z."/>
            <person name="Krasevec N."/>
            <person name="Kuo A."/>
            <person name="Kusch H."/>
            <person name="LaButti K."/>
            <person name="Lagendijk E.L."/>
            <person name="Lapidus A."/>
            <person name="Levasseur A."/>
            <person name="Lindquist E."/>
            <person name="Lipzen A."/>
            <person name="Logrieco A.F."/>
            <person name="MacCabe A."/>
            <person name="Maekelae M.R."/>
            <person name="Malavazi I."/>
            <person name="Melin P."/>
            <person name="Meyer V."/>
            <person name="Mielnichuk N."/>
            <person name="Miskei M."/>
            <person name="Molnar A.P."/>
            <person name="Mule G."/>
            <person name="Ngan C.Y."/>
            <person name="Orejas M."/>
            <person name="Orosz E."/>
            <person name="Ouedraogo J.P."/>
            <person name="Overkamp K.M."/>
            <person name="Park H.-S."/>
            <person name="Perrone G."/>
            <person name="Piumi F."/>
            <person name="Punt P.J."/>
            <person name="Ram A.F."/>
            <person name="Ramon A."/>
            <person name="Rauscher S."/>
            <person name="Record E."/>
            <person name="Riano-Pachon D.M."/>
            <person name="Robert V."/>
            <person name="Roehrig J."/>
            <person name="Ruller R."/>
            <person name="Salamov A."/>
            <person name="Salih N.S."/>
            <person name="Samson R.A."/>
            <person name="Sandor E."/>
            <person name="Sanguinetti M."/>
            <person name="Schuetze T."/>
            <person name="Sepcic K."/>
            <person name="Shelest E."/>
            <person name="Sherlock G."/>
            <person name="Sophianopoulou V."/>
            <person name="Squina F.M."/>
            <person name="Sun H."/>
            <person name="Susca A."/>
            <person name="Todd R.B."/>
            <person name="Tsang A."/>
            <person name="Unkles S.E."/>
            <person name="van de Wiele N."/>
            <person name="van Rossen-Uffink D."/>
            <person name="Oliveira J.V."/>
            <person name="Vesth T.C."/>
            <person name="Visser J."/>
            <person name="Yu J.-H."/>
            <person name="Zhou M."/>
            <person name="Andersen M.R."/>
            <person name="Archer D.B."/>
            <person name="Baker S.E."/>
            <person name="Benoit I."/>
            <person name="Brakhage A.A."/>
            <person name="Braus G.H."/>
            <person name="Fischer R."/>
            <person name="Frisvad J.C."/>
            <person name="Goldman G.H."/>
            <person name="Houbraken J."/>
            <person name="Oakley B."/>
            <person name="Pocsi I."/>
            <person name="Scazzocchio C."/>
            <person name="Seiboth B."/>
            <person name="vanKuyk P.A."/>
            <person name="Wortman J."/>
            <person name="Dyer P.S."/>
            <person name="Grigoriev I.V."/>
        </authorList>
    </citation>
    <scope>NUCLEOTIDE SEQUENCE [LARGE SCALE GENOMIC DNA]</scope>
    <source>
        <strain evidence="3">CBS 516.65</strain>
    </source>
</reference>
<proteinExistence type="predicted"/>
<protein>
    <submittedName>
        <fullName evidence="2">Uncharacterized protein</fullName>
    </submittedName>
</protein>
<evidence type="ECO:0000313" key="2">
    <source>
        <dbReference type="EMBL" id="OJJ80771.1"/>
    </source>
</evidence>
<dbReference type="GeneID" id="34461245"/>